<dbReference type="InterPro" id="IPR017853">
    <property type="entry name" value="GH"/>
</dbReference>
<dbReference type="InterPro" id="IPR029483">
    <property type="entry name" value="GH97_C"/>
</dbReference>
<gene>
    <name evidence="9" type="ORF">GCM10011518_21810</name>
</gene>
<dbReference type="InterPro" id="IPR013780">
    <property type="entry name" value="Glyco_hydro_b"/>
</dbReference>
<evidence type="ECO:0000259" key="7">
    <source>
        <dbReference type="Pfam" id="PF14508"/>
    </source>
</evidence>
<comment type="caution">
    <text evidence="9">The sequence shown here is derived from an EMBL/GenBank/DDBJ whole genome shotgun (WGS) entry which is preliminary data.</text>
</comment>
<keyword evidence="5" id="KW-0326">Glycosidase</keyword>
<evidence type="ECO:0000256" key="4">
    <source>
        <dbReference type="ARBA" id="ARBA00022837"/>
    </source>
</evidence>
<dbReference type="SUPFAM" id="SSF51445">
    <property type="entry name" value="(Trans)glycosidases"/>
    <property type="match status" value="1"/>
</dbReference>
<dbReference type="Pfam" id="PF14509">
    <property type="entry name" value="GH97_C"/>
    <property type="match status" value="1"/>
</dbReference>
<feature type="domain" description="Glycosyl-hydrolase 97 catalytic" evidence="6">
    <location>
        <begin position="325"/>
        <end position="477"/>
    </location>
</feature>
<dbReference type="Proteomes" id="UP000655016">
    <property type="component" value="Unassembled WGS sequence"/>
</dbReference>
<evidence type="ECO:0000259" key="6">
    <source>
        <dbReference type="Pfam" id="PF10566"/>
    </source>
</evidence>
<dbReference type="EMBL" id="BMKP01000004">
    <property type="protein sequence ID" value="GGF12206.1"/>
    <property type="molecule type" value="Genomic_DNA"/>
</dbReference>
<dbReference type="InterPro" id="IPR019563">
    <property type="entry name" value="GH97_catalytic"/>
</dbReference>
<sequence length="675" mass="77381">MTELVITSLFNTSIMKKIFPALFIFLYNICLSQQPQDFTLASPNGKIKVSIIINNKITWSVLHEKDLILAPSSVSMTLDQNEVLGKNAFLLNSKREKVNQTFESPFYKKRSVKNQYNLLVLNFKNDFSIEYRAFDDGVAYRFITKKKKDIVVKAEEVSLNFDQDYNTLMPYVRDLRNPKDPYISSFEAQYENKKISEFAKDTLAFLPFLIDFKNNKKAVFLEAGLEDYPGLFVTNNKSKSGFESRFSNYPLEETNGGFNNINRLITKRADYLVKTKGTRTFPWRILVISKNDAELVNNDMVQKLSEPTKIKDLSWIKPGKVAWDWWNDWNIYNIDFKAGINTQTYKYYIDFASRNKVEYVVLDEGWSMEDDIMKHNPNVDLEALITYGKERNVGLILWSSWMALTKNIAGIFKNYADLGIKGFKVDFLDRDDAKMVNSVYDIAQKAADHKLLLDFHGMYKPTGIQRTFPNILNFEGVKGLENNKWTPNDDVPLYDCSIPFIRMIAGPMDYTPGAMRNTTKSEFKPSHSNPVSQGTRSHQLALYTIFEAPLQMMADSPTAYMKEQESTDFIAKIPTVFDETVALNGEIGKFVSIARKKANVWYLGAITNWDSRETTIDFSFLEKGKKFEAEIFSDGLNADKAANDYKREIVTIDSTTKLTYRLASGGGLAMIIQPK</sequence>
<dbReference type="Gene3D" id="2.70.98.10">
    <property type="match status" value="1"/>
</dbReference>
<feature type="domain" description="Glycosyl-hydrolase 97 N-terminal" evidence="7">
    <location>
        <begin position="40"/>
        <end position="307"/>
    </location>
</feature>
<evidence type="ECO:0000256" key="3">
    <source>
        <dbReference type="ARBA" id="ARBA00022801"/>
    </source>
</evidence>
<feature type="domain" description="Glycosyl-hydrolase 97 C-terminal oligomerisation" evidence="8">
    <location>
        <begin position="577"/>
        <end position="672"/>
    </location>
</feature>
<keyword evidence="4" id="KW-0106">Calcium</keyword>
<reference evidence="10" key="1">
    <citation type="journal article" date="2019" name="Int. J. Syst. Evol. Microbiol.">
        <title>The Global Catalogue of Microorganisms (GCM) 10K type strain sequencing project: providing services to taxonomists for standard genome sequencing and annotation.</title>
        <authorList>
            <consortium name="The Broad Institute Genomics Platform"/>
            <consortium name="The Broad Institute Genome Sequencing Center for Infectious Disease"/>
            <person name="Wu L."/>
            <person name="Ma J."/>
        </authorList>
    </citation>
    <scope>NUCLEOTIDE SEQUENCE [LARGE SCALE GENOMIC DNA]</scope>
    <source>
        <strain evidence="10">CGMCC 1.16060</strain>
    </source>
</reference>
<evidence type="ECO:0000259" key="8">
    <source>
        <dbReference type="Pfam" id="PF14509"/>
    </source>
</evidence>
<keyword evidence="10" id="KW-1185">Reference proteome</keyword>
<dbReference type="Pfam" id="PF10566">
    <property type="entry name" value="Glyco_hydro_97"/>
    <property type="match status" value="1"/>
</dbReference>
<comment type="cofactor">
    <cofactor evidence="1">
        <name>Ca(2+)</name>
        <dbReference type="ChEBI" id="CHEBI:29108"/>
    </cofactor>
</comment>
<evidence type="ECO:0000256" key="2">
    <source>
        <dbReference type="ARBA" id="ARBA00011245"/>
    </source>
</evidence>
<dbReference type="Gene3D" id="2.60.40.1180">
    <property type="entry name" value="Golgi alpha-mannosidase II"/>
    <property type="match status" value="1"/>
</dbReference>
<evidence type="ECO:0000256" key="1">
    <source>
        <dbReference type="ARBA" id="ARBA00001913"/>
    </source>
</evidence>
<keyword evidence="3" id="KW-0378">Hydrolase</keyword>
<evidence type="ECO:0000256" key="5">
    <source>
        <dbReference type="ARBA" id="ARBA00023295"/>
    </source>
</evidence>
<evidence type="ECO:0000313" key="10">
    <source>
        <dbReference type="Proteomes" id="UP000655016"/>
    </source>
</evidence>
<protein>
    <submittedName>
        <fullName evidence="9">Retaining alpha-galactosidase</fullName>
    </submittedName>
</protein>
<dbReference type="Pfam" id="PF14508">
    <property type="entry name" value="GH97_N"/>
    <property type="match status" value="1"/>
</dbReference>
<dbReference type="PANTHER" id="PTHR35803">
    <property type="entry name" value="GLUCAN 1,4-ALPHA-GLUCOSIDASE SUSB-RELATED"/>
    <property type="match status" value="1"/>
</dbReference>
<name>A0ABQ1UB07_9FLAO</name>
<dbReference type="InterPro" id="IPR029486">
    <property type="entry name" value="GH97_N"/>
</dbReference>
<organism evidence="9 10">
    <name type="scientific">Flavobacterium limi</name>
    <dbReference type="NCBI Taxonomy" id="2045105"/>
    <lineage>
        <taxon>Bacteria</taxon>
        <taxon>Pseudomonadati</taxon>
        <taxon>Bacteroidota</taxon>
        <taxon>Flavobacteriia</taxon>
        <taxon>Flavobacteriales</taxon>
        <taxon>Flavobacteriaceae</taxon>
        <taxon>Flavobacterium</taxon>
    </lineage>
</organism>
<dbReference type="InterPro" id="IPR014718">
    <property type="entry name" value="GH-type_carb-bd"/>
</dbReference>
<dbReference type="InterPro" id="IPR052720">
    <property type="entry name" value="Glycosyl_hydrolase_97"/>
</dbReference>
<proteinExistence type="predicted"/>
<dbReference type="Gene3D" id="3.20.20.70">
    <property type="entry name" value="Aldolase class I"/>
    <property type="match status" value="1"/>
</dbReference>
<comment type="subunit">
    <text evidence="2">Monomer.</text>
</comment>
<evidence type="ECO:0000313" key="9">
    <source>
        <dbReference type="EMBL" id="GGF12206.1"/>
    </source>
</evidence>
<dbReference type="PANTHER" id="PTHR35803:SF2">
    <property type="entry name" value="RETAINING ALPHA-GALACTOSIDASE"/>
    <property type="match status" value="1"/>
</dbReference>
<accession>A0ABQ1UB07</accession>
<dbReference type="InterPro" id="IPR013785">
    <property type="entry name" value="Aldolase_TIM"/>
</dbReference>